<reference evidence="1 2" key="1">
    <citation type="submission" date="2019-03" db="EMBL/GenBank/DDBJ databases">
        <title>Genomic Encyclopedia of Type Strains, Phase IV (KMG-IV): sequencing the most valuable type-strain genomes for metagenomic binning, comparative biology and taxonomic classification.</title>
        <authorList>
            <person name="Goeker M."/>
        </authorList>
    </citation>
    <scope>NUCLEOTIDE SEQUENCE [LARGE SCALE GENOMIC DNA]</scope>
    <source>
        <strain evidence="1 2">DSM 19377</strain>
    </source>
</reference>
<dbReference type="Proteomes" id="UP000295416">
    <property type="component" value="Unassembled WGS sequence"/>
</dbReference>
<organism evidence="1 2">
    <name type="scientific">Scopulibacillus darangshiensis</name>
    <dbReference type="NCBI Taxonomy" id="442528"/>
    <lineage>
        <taxon>Bacteria</taxon>
        <taxon>Bacillati</taxon>
        <taxon>Bacillota</taxon>
        <taxon>Bacilli</taxon>
        <taxon>Bacillales</taxon>
        <taxon>Sporolactobacillaceae</taxon>
        <taxon>Scopulibacillus</taxon>
    </lineage>
</organism>
<dbReference type="InterPro" id="IPR036390">
    <property type="entry name" value="WH_DNA-bd_sf"/>
</dbReference>
<dbReference type="Gene3D" id="3.30.70.270">
    <property type="match status" value="1"/>
</dbReference>
<evidence type="ECO:0008006" key="3">
    <source>
        <dbReference type="Google" id="ProtNLM"/>
    </source>
</evidence>
<evidence type="ECO:0000313" key="1">
    <source>
        <dbReference type="EMBL" id="TCP29434.1"/>
    </source>
</evidence>
<accession>A0A4R2P5N6</accession>
<dbReference type="SUPFAM" id="SSF46785">
    <property type="entry name" value="Winged helix' DNA-binding domain"/>
    <property type="match status" value="1"/>
</dbReference>
<keyword evidence="2" id="KW-1185">Reference proteome</keyword>
<name>A0A4R2P5N6_9BACL</name>
<dbReference type="InterPro" id="IPR043128">
    <property type="entry name" value="Rev_trsase/Diguanyl_cyclase"/>
</dbReference>
<comment type="caution">
    <text evidence="1">The sequence shown here is derived from an EMBL/GenBank/DDBJ whole genome shotgun (WGS) entry which is preliminary data.</text>
</comment>
<gene>
    <name evidence="1" type="ORF">EV207_11055</name>
</gene>
<dbReference type="AlphaFoldDB" id="A0A4R2P5N6"/>
<dbReference type="RefSeq" id="WP_132745795.1">
    <property type="nucleotide sequence ID" value="NZ_SLXK01000010.1"/>
</dbReference>
<evidence type="ECO:0000313" key="2">
    <source>
        <dbReference type="Proteomes" id="UP000295416"/>
    </source>
</evidence>
<proteinExistence type="predicted"/>
<dbReference type="OrthoDB" id="4986073at2"/>
<sequence length="433" mass="49144">MKAKLGIVGPKDSVNFIYRIAEEYDNIYPVQLMYHDPEEITNIVQKNERVIDIWVFSGLTPYTLAKKNGLHKLSFYLELDGSSLTKTLMEIGYKDRKNIQRISLDMLEEHDVYETYDDLGIPYEKLYLYEYQGYTPFEEIVAFHQNLFKDNKVDVCVTCLRYVYEQLESLSVPVYRVTPTRVNIRETLKAAYQQWETQQFKQSQIAVMLIRTGDAKKIDSNKSFSYDLHRLDLELQNAIVDYAESISGSYVSLGIGNSIVFSTRGSLEGSGQQGLTLLEKLSLISDLPSNIGIGYGETSLAAEESARLALYHAQKYGEFSAFLVDNNGTIEGPLKEQQSIAYGYRNENKEISDRLKQAGVTITTFNKILSVQTGVGNHAITASDVAEWLKMTPRHARRILNSLAEQELAEIIGEDAPTSRGRPRRIYRVGTDL</sequence>
<dbReference type="EMBL" id="SLXK01000010">
    <property type="protein sequence ID" value="TCP29434.1"/>
    <property type="molecule type" value="Genomic_DNA"/>
</dbReference>
<protein>
    <recommendedName>
        <fullName evidence="3">Transcriptional regulator</fullName>
    </recommendedName>
</protein>